<feature type="domain" description="Helicase C-terminal" evidence="11">
    <location>
        <begin position="478"/>
        <end position="625"/>
    </location>
</feature>
<keyword evidence="6 9" id="KW-0238">DNA-binding</keyword>
<dbReference type="EC" id="3.6.4.-" evidence="9"/>
<organism evidence="12 13">
    <name type="scientific">Candidatus Methylumidiphilus alinenensis</name>
    <dbReference type="NCBI Taxonomy" id="2202197"/>
    <lineage>
        <taxon>Bacteria</taxon>
        <taxon>Pseudomonadati</taxon>
        <taxon>Pseudomonadota</taxon>
        <taxon>Gammaproteobacteria</taxon>
        <taxon>Methylococcales</taxon>
        <taxon>Candidatus Methylumidiphilus</taxon>
    </lineage>
</organism>
<reference evidence="12 13" key="1">
    <citation type="journal article" date="2018" name="Aquat. Microb. Ecol.">
        <title>Gammaproteobacterial methanotrophs dominate.</title>
        <authorList>
            <person name="Rissanen A.J."/>
            <person name="Saarenheimo J."/>
            <person name="Tiirola M."/>
            <person name="Peura S."/>
            <person name="Aalto S.L."/>
            <person name="Karvinen A."/>
            <person name="Nykanen H."/>
        </authorList>
    </citation>
    <scope>NUCLEOTIDE SEQUENCE [LARGE SCALE GENOMIC DNA]</scope>
    <source>
        <strain evidence="12">AMbin10</strain>
    </source>
</reference>
<dbReference type="InterPro" id="IPR040765">
    <property type="entry name" value="Tudor_1_RapA"/>
</dbReference>
<dbReference type="InterPro" id="IPR001650">
    <property type="entry name" value="Helicase_C-like"/>
</dbReference>
<proteinExistence type="inferred from homology"/>
<comment type="function">
    <text evidence="9">Transcription regulator that activates transcription by stimulating RNA polymerase (RNAP) recycling in case of stress conditions such as supercoiled DNA or high salt concentrations. Probably acts by releasing the RNAP, when it is trapped or immobilized on tightly supercoiled DNA. Does not activate transcription on linear DNA. Probably not involved in DNA repair.</text>
</comment>
<dbReference type="InterPro" id="IPR040766">
    <property type="entry name" value="Tudor_2_RapA"/>
</dbReference>
<evidence type="ECO:0000256" key="9">
    <source>
        <dbReference type="HAMAP-Rule" id="MF_01821"/>
    </source>
</evidence>
<keyword evidence="1 9" id="KW-0547">Nucleotide-binding</keyword>
<evidence type="ECO:0000259" key="11">
    <source>
        <dbReference type="PROSITE" id="PS51194"/>
    </source>
</evidence>
<evidence type="ECO:0000313" key="12">
    <source>
        <dbReference type="EMBL" id="PZN69044.1"/>
    </source>
</evidence>
<evidence type="ECO:0000313" key="13">
    <source>
        <dbReference type="Proteomes" id="UP000249396"/>
    </source>
</evidence>
<dbReference type="GO" id="GO:0016817">
    <property type="term" value="F:hydrolase activity, acting on acid anhydrides"/>
    <property type="evidence" value="ECO:0007669"/>
    <property type="project" value="InterPro"/>
</dbReference>
<dbReference type="CDD" id="cd18793">
    <property type="entry name" value="SF2_C_SNF"/>
    <property type="match status" value="1"/>
</dbReference>
<dbReference type="Pfam" id="PF00271">
    <property type="entry name" value="Helicase_C"/>
    <property type="match status" value="1"/>
</dbReference>
<dbReference type="PROSITE" id="PS51192">
    <property type="entry name" value="HELICASE_ATP_BIND_1"/>
    <property type="match status" value="1"/>
</dbReference>
<dbReference type="Pfam" id="PF18339">
    <property type="entry name" value="Tudor_1_RapA"/>
    <property type="match status" value="1"/>
</dbReference>
<dbReference type="Proteomes" id="UP000249396">
    <property type="component" value="Unassembled WGS sequence"/>
</dbReference>
<evidence type="ECO:0000256" key="6">
    <source>
        <dbReference type="ARBA" id="ARBA00023125"/>
    </source>
</evidence>
<evidence type="ECO:0000256" key="4">
    <source>
        <dbReference type="ARBA" id="ARBA00022840"/>
    </source>
</evidence>
<comment type="caution">
    <text evidence="12">The sequence shown here is derived from an EMBL/GenBank/DDBJ whole genome shotgun (WGS) entry which is preliminary data.</text>
</comment>
<keyword evidence="8 9" id="KW-0804">Transcription</keyword>
<dbReference type="HAMAP" id="MF_01821">
    <property type="entry name" value="Helicase_RapA"/>
    <property type="match status" value="1"/>
</dbReference>
<dbReference type="Gene3D" id="3.40.50.10810">
    <property type="entry name" value="Tandem AAA-ATPase domain"/>
    <property type="match status" value="1"/>
</dbReference>
<dbReference type="SMART" id="SM00490">
    <property type="entry name" value="HELICc"/>
    <property type="match status" value="1"/>
</dbReference>
<dbReference type="CDD" id="cd18011">
    <property type="entry name" value="DEXDc_RapA"/>
    <property type="match status" value="1"/>
</dbReference>
<evidence type="ECO:0000256" key="7">
    <source>
        <dbReference type="ARBA" id="ARBA00023159"/>
    </source>
</evidence>
<comment type="subunit">
    <text evidence="9">Interacts with the RNAP. Has a higher affinity for the core RNAP than for the holoenzyme. Its ATPase activity is stimulated by binding to RNAP.</text>
</comment>
<dbReference type="InterPro" id="IPR038718">
    <property type="entry name" value="SNF2-like_sf"/>
</dbReference>
<dbReference type="NCBIfam" id="NF003426">
    <property type="entry name" value="PRK04914.1"/>
    <property type="match status" value="1"/>
</dbReference>
<comment type="similarity">
    <text evidence="9">Belongs to the SNF2/RAD54 helicase family. RapA subfamily.</text>
</comment>
<accession>A0A2W4S542</accession>
<dbReference type="Gene3D" id="6.10.140.1500">
    <property type="match status" value="1"/>
</dbReference>
<dbReference type="GO" id="GO:0006355">
    <property type="term" value="P:regulation of DNA-templated transcription"/>
    <property type="evidence" value="ECO:0007669"/>
    <property type="project" value="UniProtKB-UniRule"/>
</dbReference>
<dbReference type="Gene3D" id="3.30.360.80">
    <property type="match status" value="1"/>
</dbReference>
<feature type="domain" description="Helicase ATP-binding" evidence="10">
    <location>
        <begin position="163"/>
        <end position="331"/>
    </location>
</feature>
<dbReference type="AlphaFoldDB" id="A0A2W4S542"/>
<dbReference type="Pfam" id="PF12137">
    <property type="entry name" value="RapA_C"/>
    <property type="match status" value="1"/>
</dbReference>
<evidence type="ECO:0000256" key="8">
    <source>
        <dbReference type="ARBA" id="ARBA00023163"/>
    </source>
</evidence>
<dbReference type="Gene3D" id="6.10.140.2230">
    <property type="match status" value="1"/>
</dbReference>
<dbReference type="PANTHER" id="PTHR45766">
    <property type="entry name" value="DNA ANNEALING HELICASE AND ENDONUCLEASE ZRANB3 FAMILY MEMBER"/>
    <property type="match status" value="1"/>
</dbReference>
<dbReference type="Pfam" id="PF18337">
    <property type="entry name" value="Tudor_RapA"/>
    <property type="match status" value="1"/>
</dbReference>
<evidence type="ECO:0000256" key="1">
    <source>
        <dbReference type="ARBA" id="ARBA00022741"/>
    </source>
</evidence>
<dbReference type="InterPro" id="IPR000330">
    <property type="entry name" value="SNF2_N"/>
</dbReference>
<dbReference type="InterPro" id="IPR027417">
    <property type="entry name" value="P-loop_NTPase"/>
</dbReference>
<sequence length="949" mass="107383">MANFVPGQRWISETEPELGLGTVISSEYNRATLLFIASSERRTYASDNAPLTRVLFAKGDRVESVDGLSFIVGKVEEKEGLLTYMGLDDEDREVCLDEVELNHFMQFNKPQDRLFAGQIDPSAVFQLRYRTLLKLGELEQSPVQGLCGARASLIPHQLFIAHEVAGRYAPRVLLADEVGLGKTIEAGLIMHHRVLTGRADRILILVPETLQHQWLVEMRRRFNLRFSLFDDKRYLQHESGNPFQGAQLVLCGLDFFRGEPRRRELALAAGWDLCVVDEAHHLEWSEDKPSEDYAFVEALGKVVPGLLLLTATPEQLGKHSHFARLRLLDPDRFFSFDEFLAEERGYEPLANLIEHLVSDNPLASGVLQRLKALLANDRAEELLGQLDDPATKEHAKDSLLRLLLDRHGTGRILFRNTRATVKGFPERHVHVRALANPPQYTSATGETGTLEELIYPETRYRRSGASPVWWRFDPRVRWLLDILNKIKPAKALIICAKAQTAVDLEEAIRVLGGINAAAFHEGLAIIARDRAAAWFADEEGGAQVLVCSEIGSEGRNFQFAHHLILFDLPLYPDQLDQRIGRLDRIGQTQTIQIHVSRLEDSAQAVLFEWYSQGLNAFNLTNPAGSAVFARLHGELEQHLREPDRTRLTELIASAKHLNSEILEELHQGRDRLLELNSCRINEAEALVELIRREEDKEDLWPYLEEVFEVYGINVEEHSEHCHILLPGDHMRVPNFPELPEDGATVTLMRNIGLAREDMLFLTWEHPMVRGAMDLILNNAHGNAAFALVRQNDLDAGQLLLEAIFLVECSAPKRLGAGRYLPQTLIRVLLDAELQDISILPFDSLEVIQAPFDKEEVANLLRRQRKSIERMLKQAGQIAQQNLAGIINVANQQMLEYATGELKRLSALRKVNPYVRQEELDQVKSNTLELHGHLQSAQLRLDAIRVMLVA</sequence>
<dbReference type="EMBL" id="QJPH01000589">
    <property type="protein sequence ID" value="PZN69044.1"/>
    <property type="molecule type" value="Genomic_DNA"/>
</dbReference>
<dbReference type="PANTHER" id="PTHR45766:SF6">
    <property type="entry name" value="SWI_SNF-RELATED MATRIX-ASSOCIATED ACTIN-DEPENDENT REGULATOR OF CHROMATIN SUBFAMILY A-LIKE PROTEIN 1"/>
    <property type="match status" value="1"/>
</dbReference>
<dbReference type="InterPro" id="IPR057342">
    <property type="entry name" value="DEXDc_RapA"/>
</dbReference>
<dbReference type="InterPro" id="IPR049730">
    <property type="entry name" value="SNF2/RAD54-like_C"/>
</dbReference>
<keyword evidence="5 9" id="KW-0805">Transcription regulation</keyword>
<evidence type="ECO:0000259" key="10">
    <source>
        <dbReference type="PROSITE" id="PS51192"/>
    </source>
</evidence>
<protein>
    <recommendedName>
        <fullName evidence="9">RNA polymerase-associated protein RapA</fullName>
        <ecNumber evidence="9">3.6.4.-</ecNumber>
    </recommendedName>
    <alternativeName>
        <fullName evidence="9">ATP-dependent helicase HepA</fullName>
    </alternativeName>
</protein>
<dbReference type="GO" id="GO:0004386">
    <property type="term" value="F:helicase activity"/>
    <property type="evidence" value="ECO:0007669"/>
    <property type="project" value="UniProtKB-UniRule"/>
</dbReference>
<dbReference type="Gene3D" id="2.30.30.930">
    <property type="match status" value="1"/>
</dbReference>
<dbReference type="Pfam" id="PF00176">
    <property type="entry name" value="SNF2-rel_dom"/>
    <property type="match status" value="1"/>
</dbReference>
<gene>
    <name evidence="9" type="primary">rapA</name>
    <name evidence="12" type="ORF">DM484_30380</name>
</gene>
<dbReference type="InterPro" id="IPR023949">
    <property type="entry name" value="Helicase_RapA"/>
</dbReference>
<keyword evidence="4 9" id="KW-0067">ATP-binding</keyword>
<evidence type="ECO:0000256" key="5">
    <source>
        <dbReference type="ARBA" id="ARBA00023015"/>
    </source>
</evidence>
<dbReference type="SMART" id="SM00487">
    <property type="entry name" value="DEXDc"/>
    <property type="match status" value="1"/>
</dbReference>
<dbReference type="SUPFAM" id="SSF52540">
    <property type="entry name" value="P-loop containing nucleoside triphosphate hydrolases"/>
    <property type="match status" value="2"/>
</dbReference>
<evidence type="ECO:0000256" key="3">
    <source>
        <dbReference type="ARBA" id="ARBA00022806"/>
    </source>
</evidence>
<feature type="binding site" evidence="9">
    <location>
        <begin position="176"/>
        <end position="183"/>
    </location>
    <ligand>
        <name>ATP</name>
        <dbReference type="ChEBI" id="CHEBI:30616"/>
    </ligand>
</feature>
<dbReference type="GO" id="GO:0005524">
    <property type="term" value="F:ATP binding"/>
    <property type="evidence" value="ECO:0007669"/>
    <property type="project" value="UniProtKB-UniRule"/>
</dbReference>
<keyword evidence="2 9" id="KW-0378">Hydrolase</keyword>
<feature type="short sequence motif" description="DEAH box" evidence="9">
    <location>
        <begin position="277"/>
        <end position="280"/>
    </location>
</feature>
<keyword evidence="3 9" id="KW-0347">Helicase</keyword>
<dbReference type="InterPro" id="IPR014001">
    <property type="entry name" value="Helicase_ATP-bd"/>
</dbReference>
<dbReference type="PROSITE" id="PS51194">
    <property type="entry name" value="HELICASE_CTER"/>
    <property type="match status" value="1"/>
</dbReference>
<dbReference type="InterPro" id="IPR022737">
    <property type="entry name" value="RapA_C"/>
</dbReference>
<dbReference type="GO" id="GO:0003677">
    <property type="term" value="F:DNA binding"/>
    <property type="evidence" value="ECO:0007669"/>
    <property type="project" value="UniProtKB-KW"/>
</dbReference>
<dbReference type="Gene3D" id="3.40.50.300">
    <property type="entry name" value="P-loop containing nucleotide triphosphate hydrolases"/>
    <property type="match status" value="1"/>
</dbReference>
<dbReference type="Gene3D" id="2.30.30.140">
    <property type="match status" value="1"/>
</dbReference>
<evidence type="ECO:0000256" key="2">
    <source>
        <dbReference type="ARBA" id="ARBA00022801"/>
    </source>
</evidence>
<keyword evidence="7 9" id="KW-0010">Activator</keyword>
<name>A0A2W4S542_9GAMM</name>